<evidence type="ECO:0000313" key="2">
    <source>
        <dbReference type="Proteomes" id="UP001603857"/>
    </source>
</evidence>
<dbReference type="Proteomes" id="UP001603857">
    <property type="component" value="Unassembled WGS sequence"/>
</dbReference>
<dbReference type="AlphaFoldDB" id="A0ABD1LR26"/>
<keyword evidence="2" id="KW-1185">Reference proteome</keyword>
<gene>
    <name evidence="1" type="ORF">Fmac_025038</name>
</gene>
<organism evidence="1 2">
    <name type="scientific">Flemingia macrophylla</name>
    <dbReference type="NCBI Taxonomy" id="520843"/>
    <lineage>
        <taxon>Eukaryota</taxon>
        <taxon>Viridiplantae</taxon>
        <taxon>Streptophyta</taxon>
        <taxon>Embryophyta</taxon>
        <taxon>Tracheophyta</taxon>
        <taxon>Spermatophyta</taxon>
        <taxon>Magnoliopsida</taxon>
        <taxon>eudicotyledons</taxon>
        <taxon>Gunneridae</taxon>
        <taxon>Pentapetalae</taxon>
        <taxon>rosids</taxon>
        <taxon>fabids</taxon>
        <taxon>Fabales</taxon>
        <taxon>Fabaceae</taxon>
        <taxon>Papilionoideae</taxon>
        <taxon>50 kb inversion clade</taxon>
        <taxon>NPAAA clade</taxon>
        <taxon>indigoferoid/millettioid clade</taxon>
        <taxon>Phaseoleae</taxon>
        <taxon>Flemingia</taxon>
    </lineage>
</organism>
<sequence length="363" mass="40042">MNRVNVIISDSDEDLQSKHVPHKSDPDEAPCLMLTQTHIYNNNLSTSEANKYTEEELMLMKTQDMGYILQKLHNERKGAIGHLLGAIGAVETIFAVLEIRHVELQTSELDVLGVPGKIRKRSTISLLEEKPSSDTEDSVTVKWFNALENDKHDVDSLNVNSSTLDSSLCIDSSCINTSYVDFSTIDIDTSLVDSFAIDSHCIDTSCIDTSCNDTFIIDTSIIDIDVDACISHNIDDECIVHSTGDDSYIATTLCYTGGGDCDSIYIISGLALEFGITLDFSLAGHSCTCDTSSLCAICTEINNHYMVHMEHSMHTLEMELILRMEEEQVKISELDVLGVPGKIRKISTISLLEEKPSSDIKDA</sequence>
<reference evidence="1 2" key="1">
    <citation type="submission" date="2024-08" db="EMBL/GenBank/DDBJ databases">
        <title>Insights into the chromosomal genome structure of Flemingia macrophylla.</title>
        <authorList>
            <person name="Ding Y."/>
            <person name="Zhao Y."/>
            <person name="Bi W."/>
            <person name="Wu M."/>
            <person name="Zhao G."/>
            <person name="Gong Y."/>
            <person name="Li W."/>
            <person name="Zhang P."/>
        </authorList>
    </citation>
    <scope>NUCLEOTIDE SEQUENCE [LARGE SCALE GENOMIC DNA]</scope>
    <source>
        <strain evidence="1">DYQJB</strain>
        <tissue evidence="1">Leaf</tissue>
    </source>
</reference>
<dbReference type="SUPFAM" id="SSF53901">
    <property type="entry name" value="Thiolase-like"/>
    <property type="match status" value="1"/>
</dbReference>
<name>A0ABD1LR26_9FABA</name>
<protein>
    <submittedName>
        <fullName evidence="1">Uncharacterized protein</fullName>
    </submittedName>
</protein>
<dbReference type="EMBL" id="JBGMDY010000008">
    <property type="protein sequence ID" value="KAL2325980.1"/>
    <property type="molecule type" value="Genomic_DNA"/>
</dbReference>
<comment type="caution">
    <text evidence="1">The sequence shown here is derived from an EMBL/GenBank/DDBJ whole genome shotgun (WGS) entry which is preliminary data.</text>
</comment>
<dbReference type="InterPro" id="IPR016039">
    <property type="entry name" value="Thiolase-like"/>
</dbReference>
<evidence type="ECO:0000313" key="1">
    <source>
        <dbReference type="EMBL" id="KAL2325980.1"/>
    </source>
</evidence>
<proteinExistence type="predicted"/>
<accession>A0ABD1LR26</accession>